<feature type="transmembrane region" description="Helical" evidence="1">
    <location>
        <begin position="66"/>
        <end position="89"/>
    </location>
</feature>
<dbReference type="EMBL" id="CP051672">
    <property type="protein sequence ID" value="QJE29970.1"/>
    <property type="molecule type" value="Genomic_DNA"/>
</dbReference>
<feature type="transmembrane region" description="Helical" evidence="1">
    <location>
        <begin position="35"/>
        <end position="54"/>
    </location>
</feature>
<evidence type="ECO:0000313" key="5">
    <source>
        <dbReference type="Proteomes" id="UP000501982"/>
    </source>
</evidence>
<keyword evidence="1" id="KW-0472">Membrane</keyword>
<keyword evidence="1" id="KW-1133">Transmembrane helix</keyword>
<dbReference type="Proteomes" id="UP000501982">
    <property type="component" value="Chromosome"/>
</dbReference>
<reference evidence="3 5" key="3">
    <citation type="submission" date="2020-04" db="EMBL/GenBank/DDBJ databases">
        <title>Complete Genomes and Methylome analysis of CBBP consortium that reverse antibiotic-induced susceptibility to vancomycin-resistant Enterococcus faecium infection.</title>
        <authorList>
            <person name="Fomenkov A."/>
            <person name="Zhang Z."/>
            <person name="Pamer E."/>
            <person name="Roberts R.J."/>
        </authorList>
    </citation>
    <scope>NUCLEOTIDE SEQUENCE [LARGE SCALE GENOMIC DNA]</scope>
    <source>
        <strain evidence="5">CBBP</strain>
        <strain evidence="3">CBBP-1</strain>
    </source>
</reference>
<sequence>MSDFERRREKNKEARELVKIRKENIAKYFFDLSKLTFAALVLGLGGAFFNIGNWERLSYVDTIPLIIWYIFGVGLVATVWFAYIGSLILKID</sequence>
<evidence type="ECO:0000313" key="3">
    <source>
        <dbReference type="EMBL" id="QJE29970.1"/>
    </source>
</evidence>
<reference evidence="2" key="2">
    <citation type="journal article" date="2018" name="BMC Genomics">
        <title>Whole genome sequencing and function prediction of 133 gut anaerobes isolated from chicken caecum in pure cultures.</title>
        <authorList>
            <person name="Medvecky M."/>
            <person name="Cejkova D."/>
            <person name="Polansky O."/>
            <person name="Karasova D."/>
            <person name="Kubasova T."/>
            <person name="Cizek A."/>
            <person name="Rychlik I."/>
        </authorList>
    </citation>
    <scope>NUCLEOTIDE SEQUENCE</scope>
    <source>
        <strain evidence="2">An199</strain>
    </source>
</reference>
<evidence type="ECO:0000313" key="2">
    <source>
        <dbReference type="EMBL" id="OUP18567.1"/>
    </source>
</evidence>
<keyword evidence="1" id="KW-0812">Transmembrane</keyword>
<name>A0A1Y4IE29_PARDI</name>
<gene>
    <name evidence="2" type="ORF">B5F32_11620</name>
    <name evidence="3" type="ORF">HHO38_17455</name>
</gene>
<protein>
    <submittedName>
        <fullName evidence="2">Uncharacterized protein</fullName>
    </submittedName>
</protein>
<accession>A0A1Y4IE29</accession>
<proteinExistence type="predicted"/>
<evidence type="ECO:0000256" key="1">
    <source>
        <dbReference type="SAM" id="Phobius"/>
    </source>
</evidence>
<organism evidence="2 4">
    <name type="scientific">Parabacteroides distasonis</name>
    <dbReference type="NCBI Taxonomy" id="823"/>
    <lineage>
        <taxon>Bacteria</taxon>
        <taxon>Pseudomonadati</taxon>
        <taxon>Bacteroidota</taxon>
        <taxon>Bacteroidia</taxon>
        <taxon>Bacteroidales</taxon>
        <taxon>Tannerellaceae</taxon>
        <taxon>Parabacteroides</taxon>
    </lineage>
</organism>
<evidence type="ECO:0000313" key="4">
    <source>
        <dbReference type="Proteomes" id="UP000195950"/>
    </source>
</evidence>
<dbReference type="GeneID" id="93523274"/>
<dbReference type="RefSeq" id="WP_087344737.1">
    <property type="nucleotide sequence ID" value="NZ_CP042285.1"/>
</dbReference>
<reference evidence="4" key="1">
    <citation type="submission" date="2017-04" db="EMBL/GenBank/DDBJ databases">
        <title>Function of individual gut microbiota members based on whole genome sequencing of pure cultures obtained from chicken caecum.</title>
        <authorList>
            <person name="Medvecky M."/>
            <person name="Cejkova D."/>
            <person name="Polansky O."/>
            <person name="Karasova D."/>
            <person name="Kubasova T."/>
            <person name="Cizek A."/>
            <person name="Rychlik I."/>
        </authorList>
    </citation>
    <scope>NUCLEOTIDE SEQUENCE [LARGE SCALE GENOMIC DNA]</scope>
    <source>
        <strain evidence="4">An199</strain>
    </source>
</reference>
<dbReference type="EMBL" id="NFJX01000009">
    <property type="protein sequence ID" value="OUP18567.1"/>
    <property type="molecule type" value="Genomic_DNA"/>
</dbReference>
<dbReference type="AlphaFoldDB" id="A0A1Y4IE29"/>
<dbReference type="Proteomes" id="UP000195950">
    <property type="component" value="Unassembled WGS sequence"/>
</dbReference>